<feature type="transmembrane region" description="Helical" evidence="14">
    <location>
        <begin position="343"/>
        <end position="360"/>
    </location>
</feature>
<feature type="transmembrane region" description="Helical" evidence="14">
    <location>
        <begin position="93"/>
        <end position="113"/>
    </location>
</feature>
<feature type="transmembrane region" description="Helical" evidence="14">
    <location>
        <begin position="255"/>
        <end position="275"/>
    </location>
</feature>
<reference evidence="18 19" key="3">
    <citation type="submission" date="2021-02" db="EMBL/GenBank/DDBJ databases">
        <authorList>
            <person name="Merkel A.Y."/>
        </authorList>
    </citation>
    <scope>NUCLEOTIDE SEQUENCE [LARGE SCALE GENOMIC DNA]</scope>
    <source>
        <strain evidence="18 19">T05b</strain>
    </source>
</reference>
<evidence type="ECO:0000313" key="18">
    <source>
        <dbReference type="EMBL" id="MBN2964638.1"/>
    </source>
</evidence>
<dbReference type="Gene3D" id="3.40.1380.40">
    <property type="match status" value="1"/>
</dbReference>
<dbReference type="EMBL" id="JAFHKK010000015">
    <property type="protein sequence ID" value="MBN2964638.1"/>
    <property type="molecule type" value="Genomic_DNA"/>
</dbReference>
<keyword evidence="9" id="KW-0479">Metal-binding</keyword>
<feature type="transmembrane region" description="Helical" evidence="14">
    <location>
        <begin position="7"/>
        <end position="29"/>
    </location>
</feature>
<proteinExistence type="inferred from homology"/>
<dbReference type="PANTHER" id="PTHR13872">
    <property type="entry name" value="DOLICHYL-DIPHOSPHOOLIGOSACCHARIDE--PROTEIN GLYCOSYLTRANSFERASE SUBUNIT"/>
    <property type="match status" value="1"/>
</dbReference>
<keyword evidence="6" id="KW-0328">Glycosyltransferase</keyword>
<evidence type="ECO:0000259" key="16">
    <source>
        <dbReference type="Pfam" id="PF18527"/>
    </source>
</evidence>
<accession>A0ABS2WSJ1</accession>
<comment type="cofactor">
    <cofactor evidence="2">
        <name>Mg(2+)</name>
        <dbReference type="ChEBI" id="CHEBI:18420"/>
    </cofactor>
</comment>
<keyword evidence="19" id="KW-1185">Reference proteome</keyword>
<feature type="domain" description="STT3/PglB/AglB core" evidence="17">
    <location>
        <begin position="447"/>
        <end position="586"/>
    </location>
</feature>
<evidence type="ECO:0000259" key="15">
    <source>
        <dbReference type="Pfam" id="PF02516"/>
    </source>
</evidence>
<dbReference type="InterPro" id="IPR041563">
    <property type="entry name" value="STT3_PglB_C"/>
</dbReference>
<feature type="transmembrane region" description="Helical" evidence="14">
    <location>
        <begin position="186"/>
        <end position="207"/>
    </location>
</feature>
<feature type="domain" description="Oligosaccharyl transferase STT3 N-terminal" evidence="15">
    <location>
        <begin position="9"/>
        <end position="376"/>
    </location>
</feature>
<comment type="caution">
    <text evidence="18">The sequence shown here is derived from an EMBL/GenBank/DDBJ whole genome shotgun (WGS) entry which is preliminary data.</text>
</comment>
<keyword evidence="10" id="KW-0460">Magnesium</keyword>
<evidence type="ECO:0000256" key="13">
    <source>
        <dbReference type="ARBA" id="ARBA00023211"/>
    </source>
</evidence>
<protein>
    <submittedName>
        <fullName evidence="18">Peptide transporter</fullName>
    </submittedName>
</protein>
<feature type="domain" description="STT3 subunit PglB C-terminal" evidence="16">
    <location>
        <begin position="596"/>
        <end position="672"/>
    </location>
</feature>
<dbReference type="Proteomes" id="UP000703590">
    <property type="component" value="Unassembled WGS sequence"/>
</dbReference>
<evidence type="ECO:0000256" key="9">
    <source>
        <dbReference type="ARBA" id="ARBA00022723"/>
    </source>
</evidence>
<evidence type="ECO:0000256" key="6">
    <source>
        <dbReference type="ARBA" id="ARBA00022676"/>
    </source>
</evidence>
<name>A0ABS2WSJ1_9BACT</name>
<comment type="cofactor">
    <cofactor evidence="1">
        <name>Mn(2+)</name>
        <dbReference type="ChEBI" id="CHEBI:29035"/>
    </cofactor>
</comment>
<evidence type="ECO:0000256" key="2">
    <source>
        <dbReference type="ARBA" id="ARBA00001946"/>
    </source>
</evidence>
<comment type="similarity">
    <text evidence="5">Belongs to the STT3 family.</text>
</comment>
<dbReference type="Pfam" id="PF18527">
    <property type="entry name" value="STT3_PglB_C"/>
    <property type="match status" value="1"/>
</dbReference>
<comment type="subcellular location">
    <subcellularLocation>
        <location evidence="3">Endomembrane system</location>
        <topology evidence="3">Multi-pass membrane protein</topology>
    </subcellularLocation>
</comment>
<dbReference type="InterPro" id="IPR048999">
    <property type="entry name" value="STT3-PglB_core"/>
</dbReference>
<reference evidence="19" key="1">
    <citation type="submission" date="2021-02" db="EMBL/GenBank/DDBJ databases">
        <title>Sulfurospirillum tamanensis sp. nov.</title>
        <authorList>
            <person name="Merkel A.Y."/>
        </authorList>
    </citation>
    <scope>NUCLEOTIDE SEQUENCE [LARGE SCALE GENOMIC DNA]</scope>
    <source>
        <strain evidence="19">T05b</strain>
    </source>
</reference>
<keyword evidence="12 14" id="KW-0472">Membrane</keyword>
<sequence length="712" mass="80367">MSRLNTLPLWVLIALAFAFSFAVRLIWVYQFDGIESVYHNGVFMINTNDGYYFAEGARDLLRGEAGIFSPTRTALAQLTALFAFVLPFSFETIIFYMPAVLGSLVVVPILLLGNHLNERGAAFIGALVASIGVSYYNRTMSGYYDTDMLNIVFPMLLVWSLALALQTKEAKYLLITGLEMVAYRWWYPQSYSLEFAFFGLVLLYVLVYERKNTYNYQLLAMMLVAMMGLPDVVRLVGVFVLFGLQRVETLKRHSVTLLGVALVLFFATGGLGPVWKQLQGYVFRASTASYEDEIILHFFSVMQTVREAGHIPFETFAVRISGHVATFVVSLLGYLLLVRKHPVMLLGLPLLGLGFLAYVGGLRFTIYAVPIAALGLGYGIVWCKEWFATRFAKERNVVLMGGALVVVATLGALYPNITHVINYRVPTVMNANEVAQLETLGESVGEEAYVVSWWDYGYPLRYYGKMRTLIDGGKHSGAVNFPVSFMLHADQTSAAAMARLEVEYTQMRYDIGQDNRTKPKDDRVLLPRSNLAWMMSEYGYEDANAFLDDLPHVALPPKNHEVYMYLPYRMMPIMQTVAQFSALDVMSGTSKRPPLFFMTSRFQDTKEALHLGGGVKLDKVRGIMHLGDQQVPLKRFIQTRYEAGALAYEAQNLHPDGALTLIFMEPYQTFLLVDEPMFASTFVQLFVLENPDQRFFTPVSLTPWAKIYKLNR</sequence>
<comment type="pathway">
    <text evidence="4">Protein modification; protein glycosylation.</text>
</comment>
<gene>
    <name evidence="18" type="ORF">JWV37_07590</name>
</gene>
<dbReference type="InterPro" id="IPR048307">
    <property type="entry name" value="STT3_N"/>
</dbReference>
<evidence type="ECO:0000256" key="14">
    <source>
        <dbReference type="SAM" id="Phobius"/>
    </source>
</evidence>
<evidence type="ECO:0000256" key="3">
    <source>
        <dbReference type="ARBA" id="ARBA00004127"/>
    </source>
</evidence>
<evidence type="ECO:0000256" key="5">
    <source>
        <dbReference type="ARBA" id="ARBA00010810"/>
    </source>
</evidence>
<feature type="transmembrane region" description="Helical" evidence="14">
    <location>
        <begin position="316"/>
        <end position="336"/>
    </location>
</feature>
<evidence type="ECO:0000256" key="7">
    <source>
        <dbReference type="ARBA" id="ARBA00022679"/>
    </source>
</evidence>
<evidence type="ECO:0000256" key="8">
    <source>
        <dbReference type="ARBA" id="ARBA00022692"/>
    </source>
</evidence>
<evidence type="ECO:0000256" key="1">
    <source>
        <dbReference type="ARBA" id="ARBA00001936"/>
    </source>
</evidence>
<dbReference type="RefSeq" id="WP_205459190.1">
    <property type="nucleotide sequence ID" value="NZ_JAFHKK010000015.1"/>
</dbReference>
<dbReference type="PANTHER" id="PTHR13872:SF1">
    <property type="entry name" value="DOLICHYL-DIPHOSPHOOLIGOSACCHARIDE--PROTEIN GLYCOSYLTRANSFERASE SUBUNIT STT3B"/>
    <property type="match status" value="1"/>
</dbReference>
<organism evidence="18 19">
    <name type="scientific">Sulfurospirillum tamanense</name>
    <dbReference type="NCBI Taxonomy" id="2813362"/>
    <lineage>
        <taxon>Bacteria</taxon>
        <taxon>Pseudomonadati</taxon>
        <taxon>Campylobacterota</taxon>
        <taxon>Epsilonproteobacteria</taxon>
        <taxon>Campylobacterales</taxon>
        <taxon>Sulfurospirillaceae</taxon>
        <taxon>Sulfurospirillum</taxon>
    </lineage>
</organism>
<dbReference type="Pfam" id="PF21436">
    <property type="entry name" value="STT3-PglB_core"/>
    <property type="match status" value="1"/>
</dbReference>
<feature type="transmembrane region" description="Helical" evidence="14">
    <location>
        <begin position="366"/>
        <end position="384"/>
    </location>
</feature>
<keyword evidence="13" id="KW-0464">Manganese</keyword>
<dbReference type="Pfam" id="PF02516">
    <property type="entry name" value="STT3"/>
    <property type="match status" value="1"/>
</dbReference>
<evidence type="ECO:0000256" key="4">
    <source>
        <dbReference type="ARBA" id="ARBA00004922"/>
    </source>
</evidence>
<evidence type="ECO:0000256" key="11">
    <source>
        <dbReference type="ARBA" id="ARBA00022989"/>
    </source>
</evidence>
<evidence type="ECO:0000256" key="12">
    <source>
        <dbReference type="ARBA" id="ARBA00023136"/>
    </source>
</evidence>
<feature type="transmembrane region" description="Helical" evidence="14">
    <location>
        <begin position="148"/>
        <end position="165"/>
    </location>
</feature>
<feature type="transmembrane region" description="Helical" evidence="14">
    <location>
        <begin position="120"/>
        <end position="136"/>
    </location>
</feature>
<evidence type="ECO:0000256" key="10">
    <source>
        <dbReference type="ARBA" id="ARBA00022842"/>
    </source>
</evidence>
<evidence type="ECO:0000313" key="19">
    <source>
        <dbReference type="Proteomes" id="UP000703590"/>
    </source>
</evidence>
<feature type="transmembrane region" description="Helical" evidence="14">
    <location>
        <begin position="219"/>
        <end position="243"/>
    </location>
</feature>
<reference evidence="18 19" key="2">
    <citation type="submission" date="2021-02" db="EMBL/GenBank/DDBJ databases">
        <title>Sulfurospirillum tamanensis sp. nov.</title>
        <authorList>
            <person name="Frolova A."/>
            <person name="Merkel A."/>
            <person name="Slobodkin A."/>
        </authorList>
    </citation>
    <scope>NUCLEOTIDE SEQUENCE [LARGE SCALE GENOMIC DNA]</scope>
    <source>
        <strain evidence="18 19">T05b</strain>
    </source>
</reference>
<evidence type="ECO:0000259" key="17">
    <source>
        <dbReference type="Pfam" id="PF21436"/>
    </source>
</evidence>
<feature type="transmembrane region" description="Helical" evidence="14">
    <location>
        <begin position="396"/>
        <end position="414"/>
    </location>
</feature>
<keyword evidence="11 14" id="KW-1133">Transmembrane helix</keyword>
<keyword evidence="8 14" id="KW-0812">Transmembrane</keyword>
<dbReference type="InterPro" id="IPR003674">
    <property type="entry name" value="Oligo_trans_STT3"/>
</dbReference>
<keyword evidence="7" id="KW-0808">Transferase</keyword>